<keyword evidence="9 12" id="KW-1133">Transmembrane helix</keyword>
<keyword evidence="5" id="KW-0597">Phosphoprotein</keyword>
<dbReference type="InterPro" id="IPR004358">
    <property type="entry name" value="Sig_transdc_His_kin-like_C"/>
</dbReference>
<evidence type="ECO:0000256" key="12">
    <source>
        <dbReference type="SAM" id="Phobius"/>
    </source>
</evidence>
<dbReference type="SMART" id="SM00388">
    <property type="entry name" value="HisKA"/>
    <property type="match status" value="1"/>
</dbReference>
<keyword evidence="8 15" id="KW-0418">Kinase</keyword>
<keyword evidence="7 12" id="KW-0812">Transmembrane</keyword>
<dbReference type="EC" id="2.7.13.3" evidence="4"/>
<evidence type="ECO:0000256" key="9">
    <source>
        <dbReference type="ARBA" id="ARBA00022989"/>
    </source>
</evidence>
<organism evidence="15 16">
    <name type="scientific">Arcanobacterium bovis</name>
    <dbReference type="NCBI Taxonomy" id="2529275"/>
    <lineage>
        <taxon>Bacteria</taxon>
        <taxon>Bacillati</taxon>
        <taxon>Actinomycetota</taxon>
        <taxon>Actinomycetes</taxon>
        <taxon>Actinomycetales</taxon>
        <taxon>Actinomycetaceae</taxon>
        <taxon>Arcanobacterium</taxon>
    </lineage>
</organism>
<keyword evidence="11 12" id="KW-0472">Membrane</keyword>
<dbReference type="Proteomes" id="UP000293036">
    <property type="component" value="Unassembled WGS sequence"/>
</dbReference>
<dbReference type="Pfam" id="PF00672">
    <property type="entry name" value="HAMP"/>
    <property type="match status" value="1"/>
</dbReference>
<dbReference type="SUPFAM" id="SSF158472">
    <property type="entry name" value="HAMP domain-like"/>
    <property type="match status" value="1"/>
</dbReference>
<comment type="subcellular location">
    <subcellularLocation>
        <location evidence="3">Cell membrane</location>
    </subcellularLocation>
</comment>
<dbReference type="InterPro" id="IPR003594">
    <property type="entry name" value="HATPase_dom"/>
</dbReference>
<dbReference type="FunFam" id="1.10.287.130:FF:000001">
    <property type="entry name" value="Two-component sensor histidine kinase"/>
    <property type="match status" value="1"/>
</dbReference>
<dbReference type="OrthoDB" id="9786919at2"/>
<feature type="domain" description="HAMP" evidence="14">
    <location>
        <begin position="191"/>
        <end position="244"/>
    </location>
</feature>
<evidence type="ECO:0000256" key="10">
    <source>
        <dbReference type="ARBA" id="ARBA00023012"/>
    </source>
</evidence>
<evidence type="ECO:0000256" key="6">
    <source>
        <dbReference type="ARBA" id="ARBA00022679"/>
    </source>
</evidence>
<dbReference type="SUPFAM" id="SSF47384">
    <property type="entry name" value="Homodimeric domain of signal transducing histidine kinase"/>
    <property type="match status" value="1"/>
</dbReference>
<accession>A0A4Q9V2G0</accession>
<evidence type="ECO:0000313" key="15">
    <source>
        <dbReference type="EMBL" id="TBW23816.1"/>
    </source>
</evidence>
<protein>
    <recommendedName>
        <fullName evidence="4">histidine kinase</fullName>
        <ecNumber evidence="4">2.7.13.3</ecNumber>
    </recommendedName>
</protein>
<dbReference type="PROSITE" id="PS50109">
    <property type="entry name" value="HIS_KIN"/>
    <property type="match status" value="1"/>
</dbReference>
<evidence type="ECO:0000259" key="14">
    <source>
        <dbReference type="PROSITE" id="PS50885"/>
    </source>
</evidence>
<evidence type="ECO:0000256" key="2">
    <source>
        <dbReference type="ARBA" id="ARBA00001968"/>
    </source>
</evidence>
<comment type="caution">
    <text evidence="15">The sequence shown here is derived from an EMBL/GenBank/DDBJ whole genome shotgun (WGS) entry which is preliminary data.</text>
</comment>
<evidence type="ECO:0000256" key="11">
    <source>
        <dbReference type="ARBA" id="ARBA00023136"/>
    </source>
</evidence>
<evidence type="ECO:0000256" key="3">
    <source>
        <dbReference type="ARBA" id="ARBA00004236"/>
    </source>
</evidence>
<dbReference type="PROSITE" id="PS50885">
    <property type="entry name" value="HAMP"/>
    <property type="match status" value="1"/>
</dbReference>
<dbReference type="PANTHER" id="PTHR45436:SF5">
    <property type="entry name" value="SENSOR HISTIDINE KINASE TRCS"/>
    <property type="match status" value="1"/>
</dbReference>
<evidence type="ECO:0000256" key="5">
    <source>
        <dbReference type="ARBA" id="ARBA00022553"/>
    </source>
</evidence>
<dbReference type="Gene3D" id="1.10.287.130">
    <property type="match status" value="1"/>
</dbReference>
<proteinExistence type="predicted"/>
<dbReference type="AlphaFoldDB" id="A0A4Q9V2G0"/>
<evidence type="ECO:0000256" key="4">
    <source>
        <dbReference type="ARBA" id="ARBA00012438"/>
    </source>
</evidence>
<dbReference type="InterPro" id="IPR005467">
    <property type="entry name" value="His_kinase_dom"/>
</dbReference>
<evidence type="ECO:0000313" key="16">
    <source>
        <dbReference type="Proteomes" id="UP000293036"/>
    </source>
</evidence>
<dbReference type="GO" id="GO:0000155">
    <property type="term" value="F:phosphorelay sensor kinase activity"/>
    <property type="evidence" value="ECO:0007669"/>
    <property type="project" value="InterPro"/>
</dbReference>
<feature type="transmembrane region" description="Helical" evidence="12">
    <location>
        <begin position="12"/>
        <end position="37"/>
    </location>
</feature>
<dbReference type="PANTHER" id="PTHR45436">
    <property type="entry name" value="SENSOR HISTIDINE KINASE YKOH"/>
    <property type="match status" value="1"/>
</dbReference>
<keyword evidence="6" id="KW-0808">Transferase</keyword>
<keyword evidence="16" id="KW-1185">Reference proteome</keyword>
<dbReference type="SMART" id="SM00304">
    <property type="entry name" value="HAMP"/>
    <property type="match status" value="1"/>
</dbReference>
<dbReference type="CDD" id="cd06225">
    <property type="entry name" value="HAMP"/>
    <property type="match status" value="1"/>
</dbReference>
<dbReference type="InterPro" id="IPR003661">
    <property type="entry name" value="HisK_dim/P_dom"/>
</dbReference>
<dbReference type="PRINTS" id="PR00344">
    <property type="entry name" value="BCTRLSENSOR"/>
</dbReference>
<dbReference type="InterPro" id="IPR003660">
    <property type="entry name" value="HAMP_dom"/>
</dbReference>
<feature type="transmembrane region" description="Helical" evidence="12">
    <location>
        <begin position="167"/>
        <end position="190"/>
    </location>
</feature>
<dbReference type="SUPFAM" id="SSF55874">
    <property type="entry name" value="ATPase domain of HSP90 chaperone/DNA topoisomerase II/histidine kinase"/>
    <property type="match status" value="1"/>
</dbReference>
<comment type="cofactor">
    <cofactor evidence="2">
        <name>a divalent metal cation</name>
        <dbReference type="ChEBI" id="CHEBI:60240"/>
    </cofactor>
</comment>
<dbReference type="CDD" id="cd00075">
    <property type="entry name" value="HATPase"/>
    <property type="match status" value="1"/>
</dbReference>
<dbReference type="Pfam" id="PF00512">
    <property type="entry name" value="HisKA"/>
    <property type="match status" value="1"/>
</dbReference>
<dbReference type="Gene3D" id="6.10.340.10">
    <property type="match status" value="1"/>
</dbReference>
<dbReference type="EMBL" id="SJDT01000001">
    <property type="protein sequence ID" value="TBW23816.1"/>
    <property type="molecule type" value="Genomic_DNA"/>
</dbReference>
<feature type="domain" description="Histidine kinase" evidence="13">
    <location>
        <begin position="259"/>
        <end position="479"/>
    </location>
</feature>
<dbReference type="GO" id="GO:0005886">
    <property type="term" value="C:plasma membrane"/>
    <property type="evidence" value="ECO:0007669"/>
    <property type="project" value="UniProtKB-SubCell"/>
</dbReference>
<dbReference type="Pfam" id="PF02518">
    <property type="entry name" value="HATPase_c"/>
    <property type="match status" value="1"/>
</dbReference>
<name>A0A4Q9V2G0_9ACTO</name>
<evidence type="ECO:0000256" key="1">
    <source>
        <dbReference type="ARBA" id="ARBA00000085"/>
    </source>
</evidence>
<evidence type="ECO:0000256" key="8">
    <source>
        <dbReference type="ARBA" id="ARBA00022777"/>
    </source>
</evidence>
<dbReference type="InterPro" id="IPR050428">
    <property type="entry name" value="TCS_sensor_his_kinase"/>
</dbReference>
<dbReference type="CDD" id="cd00082">
    <property type="entry name" value="HisKA"/>
    <property type="match status" value="1"/>
</dbReference>
<reference evidence="15 16" key="1">
    <citation type="submission" date="2019-02" db="EMBL/GenBank/DDBJ databases">
        <title>Arcanobacterium bovis sp. nov., isolated from the milk of a cow with mastitis.</title>
        <authorList>
            <person name="Sammra O."/>
            <person name="Foster G."/>
            <person name="Hassan A."/>
            <person name="Alssahen M."/>
            <person name="Laemmler C."/>
            <person name="Borowiak M."/>
            <person name="Malorny B."/>
            <person name="Abdulmawjood A."/>
        </authorList>
    </citation>
    <scope>NUCLEOTIDE SEQUENCE [LARGE SCALE GENOMIC DNA]</scope>
    <source>
        <strain evidence="15 16">C605018/01/1</strain>
    </source>
</reference>
<dbReference type="RefSeq" id="WP_131279375.1">
    <property type="nucleotide sequence ID" value="NZ_JBHSLR010000009.1"/>
</dbReference>
<dbReference type="InterPro" id="IPR036097">
    <property type="entry name" value="HisK_dim/P_sf"/>
</dbReference>
<dbReference type="InterPro" id="IPR036890">
    <property type="entry name" value="HATPase_C_sf"/>
</dbReference>
<gene>
    <name evidence="15" type="ORF">EZJ44_01390</name>
</gene>
<sequence>MRTEQKLRFYKTLSWRLVIISVALISAVLAAVLFLVAMTLRAYLIDEVDKSLASSGKLIASQTVEQLVSGSQTQVLPSNFYIYVNLDGSSPVEVIHSQVRDDSGIPEHPEQLAAKASNQPRTVHGTRHDIEWRTITVELRSQLTSQSAGTVVIAHPLTSVHMAVDNLIHMMTLVSLAIILLGALLSYLLVQRSLRHLRTIEQATHAVAAGDLSTRVPDASEGTEIGLLGESVNDMLGKIERAFKIQQKSEQNMRRFVSDASHELRTPLATVRGYAELYRLGGVPEDEVGRAFERVESEASRMGDLVEDLLQLARLDEGRPLNLTKVELASIAENAISDFHARAPERNASVIGLDGTDVEPVVVLADQNRIIQVIANLLSNALTHTPDGTAVEVAVGISKDTSHAIIEVRDHGDGIDEENRERIFERFFRIDDSRCRDSGGSGLGLAIVSAITQAHGGTASVHETPGGGLTVQICLPNVDDDATARARLDG</sequence>
<dbReference type="Gene3D" id="3.30.565.10">
    <property type="entry name" value="Histidine kinase-like ATPase, C-terminal domain"/>
    <property type="match status" value="1"/>
</dbReference>
<keyword evidence="10" id="KW-0902">Two-component regulatory system</keyword>
<evidence type="ECO:0000256" key="7">
    <source>
        <dbReference type="ARBA" id="ARBA00022692"/>
    </source>
</evidence>
<evidence type="ECO:0000259" key="13">
    <source>
        <dbReference type="PROSITE" id="PS50109"/>
    </source>
</evidence>
<dbReference type="GO" id="GO:0005509">
    <property type="term" value="F:calcium ion binding"/>
    <property type="evidence" value="ECO:0007669"/>
    <property type="project" value="UniProtKB-ARBA"/>
</dbReference>
<dbReference type="SMART" id="SM00387">
    <property type="entry name" value="HATPase_c"/>
    <property type="match status" value="1"/>
</dbReference>
<dbReference type="FunFam" id="3.30.565.10:FF:000006">
    <property type="entry name" value="Sensor histidine kinase WalK"/>
    <property type="match status" value="1"/>
</dbReference>
<comment type="catalytic activity">
    <reaction evidence="1">
        <text>ATP + protein L-histidine = ADP + protein N-phospho-L-histidine.</text>
        <dbReference type="EC" id="2.7.13.3"/>
    </reaction>
</comment>